<dbReference type="GO" id="GO:0004801">
    <property type="term" value="F:transaldolase activity"/>
    <property type="evidence" value="ECO:0007669"/>
    <property type="project" value="UniProtKB-EC"/>
</dbReference>
<name>A0A8S4BUX9_9ACAR</name>
<keyword evidence="3" id="KW-0704">Schiff base</keyword>
<gene>
    <name evidence="5" type="ORF">MHYMCMPASI_00599</name>
</gene>
<keyword evidence="4" id="KW-0570">Pentose shunt</keyword>
<keyword evidence="2" id="KW-0963">Cytoplasm</keyword>
<dbReference type="CDD" id="cd00956">
    <property type="entry name" value="Transaldolase_FSA"/>
    <property type="match status" value="1"/>
</dbReference>
<dbReference type="NCBIfam" id="TIGR00875">
    <property type="entry name" value="fsa_talC_mipB"/>
    <property type="match status" value="1"/>
</dbReference>
<dbReference type="EC" id="2.2.1.2" evidence="4"/>
<dbReference type="InterPro" id="IPR018225">
    <property type="entry name" value="Transaldolase_AS"/>
</dbReference>
<keyword evidence="6" id="KW-1185">Reference proteome</keyword>
<dbReference type="Proteomes" id="UP000837675">
    <property type="component" value="Unassembled WGS sequence"/>
</dbReference>
<dbReference type="AlphaFoldDB" id="A0A8S4BUX9"/>
<evidence type="ECO:0000256" key="2">
    <source>
        <dbReference type="ARBA" id="ARBA00022490"/>
    </source>
</evidence>
<sequence length="216" mass="23876">MKIFLDTCDIDTIKRYHEIGFVDGITTNPSIIAYSGLSIFQAVRTICEIIKTSISVEVISAGIEEMIEEAIEYRKLGEQVTIKLPLTTEGLIVCKKLSSKGISVNMTLCFSPSQAILAARMGADYVSPFIGRLDDIGQSGLKLIADICEIYSNYPSIKTQIIAASVRNNEHFIESAKLGVDIATISPNLLNNLINHDLTKKGLEIFMNDWKNSRQN</sequence>
<dbReference type="SUPFAM" id="SSF51569">
    <property type="entry name" value="Aldolase"/>
    <property type="match status" value="1"/>
</dbReference>
<evidence type="ECO:0000313" key="5">
    <source>
        <dbReference type="EMBL" id="CAG7592697.1"/>
    </source>
</evidence>
<dbReference type="InterPro" id="IPR013785">
    <property type="entry name" value="Aldolase_TIM"/>
</dbReference>
<evidence type="ECO:0000313" key="6">
    <source>
        <dbReference type="Proteomes" id="UP000837675"/>
    </source>
</evidence>
<dbReference type="PROSITE" id="PS01054">
    <property type="entry name" value="TRANSALDOLASE_1"/>
    <property type="match status" value="1"/>
</dbReference>
<organism evidence="5 6">
    <name type="scientific">Hyalomma marginatum</name>
    <dbReference type="NCBI Taxonomy" id="34627"/>
    <lineage>
        <taxon>Eukaryota</taxon>
        <taxon>Metazoa</taxon>
        <taxon>Ecdysozoa</taxon>
        <taxon>Arthropoda</taxon>
        <taxon>Chelicerata</taxon>
        <taxon>Arachnida</taxon>
        <taxon>Acari</taxon>
        <taxon>Parasitiformes</taxon>
        <taxon>Ixodida</taxon>
        <taxon>Ixodoidea</taxon>
        <taxon>Ixodidae</taxon>
        <taxon>Hyalomminae</taxon>
        <taxon>Hyalomma</taxon>
    </lineage>
</organism>
<comment type="pathway">
    <text evidence="4">Carbohydrate degradation; pentose phosphate pathway; D-glyceraldehyde 3-phosphate and beta-D-fructose 6-phosphate from D-ribose 5-phosphate and D-xylulose 5-phosphate (non-oxidative stage): step 2/3.</text>
</comment>
<dbReference type="Pfam" id="PF00923">
    <property type="entry name" value="TAL_FSA"/>
    <property type="match status" value="1"/>
</dbReference>
<dbReference type="PROSITE" id="PS00958">
    <property type="entry name" value="TRANSALDOLASE_2"/>
    <property type="match status" value="1"/>
</dbReference>
<dbReference type="InterPro" id="IPR004731">
    <property type="entry name" value="Transaldolase_3B/F6P_aldolase"/>
</dbReference>
<comment type="caution">
    <text evidence="5">The sequence shown here is derived from an EMBL/GenBank/DDBJ whole genome shotgun (WGS) entry which is preliminary data.</text>
</comment>
<evidence type="ECO:0000256" key="4">
    <source>
        <dbReference type="RuleBase" id="RU000501"/>
    </source>
</evidence>
<dbReference type="FunFam" id="3.20.20.70:FF:000018">
    <property type="entry name" value="Probable transaldolase"/>
    <property type="match status" value="1"/>
</dbReference>
<comment type="catalytic activity">
    <reaction evidence="4">
        <text>D-sedoheptulose 7-phosphate + D-glyceraldehyde 3-phosphate = D-erythrose 4-phosphate + beta-D-fructose 6-phosphate</text>
        <dbReference type="Rhea" id="RHEA:17053"/>
        <dbReference type="ChEBI" id="CHEBI:16897"/>
        <dbReference type="ChEBI" id="CHEBI:57483"/>
        <dbReference type="ChEBI" id="CHEBI:57634"/>
        <dbReference type="ChEBI" id="CHEBI:59776"/>
        <dbReference type="EC" id="2.2.1.2"/>
    </reaction>
</comment>
<accession>A0A8S4BUX9</accession>
<dbReference type="GO" id="GO:0016832">
    <property type="term" value="F:aldehyde-lyase activity"/>
    <property type="evidence" value="ECO:0007669"/>
    <property type="project" value="InterPro"/>
</dbReference>
<reference evidence="5" key="1">
    <citation type="submission" date="2021-06" db="EMBL/GenBank/DDBJ databases">
        <authorList>
            <person name="Nardi T."/>
            <person name="Nardi T."/>
        </authorList>
    </citation>
    <scope>NUCLEOTIDE SEQUENCE</scope>
</reference>
<dbReference type="InterPro" id="IPR033919">
    <property type="entry name" value="TSA/FSA_arc/bac"/>
</dbReference>
<evidence type="ECO:0000256" key="1">
    <source>
        <dbReference type="ARBA" id="ARBA00004496"/>
    </source>
</evidence>
<dbReference type="GO" id="GO:0005737">
    <property type="term" value="C:cytoplasm"/>
    <property type="evidence" value="ECO:0007669"/>
    <property type="project" value="UniProtKB-SubCell"/>
</dbReference>
<comment type="subcellular location">
    <subcellularLocation>
        <location evidence="1">Cytoplasm</location>
    </subcellularLocation>
</comment>
<dbReference type="PANTHER" id="PTHR10683">
    <property type="entry name" value="TRANSALDOLASE"/>
    <property type="match status" value="1"/>
</dbReference>
<dbReference type="PANTHER" id="PTHR10683:SF40">
    <property type="entry name" value="FRUCTOSE-6-PHOSPHATE ALDOLASE 1-RELATED"/>
    <property type="match status" value="1"/>
</dbReference>
<keyword evidence="4" id="KW-0808">Transferase</keyword>
<comment type="function">
    <text evidence="4">Catalyzes the rate-limiting step of the non-oxidative phase in the pentose phosphate pathway. Catalyzes the reversible conversion of sedheptulose-7-phosphate and D-glyceraldehyde 3-phosphate into erythrose-4-phosphate and beta-D-fructose 6-phosphate.</text>
</comment>
<dbReference type="EMBL" id="CAJVAF010000290">
    <property type="protein sequence ID" value="CAG7592697.1"/>
    <property type="molecule type" value="Genomic_DNA"/>
</dbReference>
<dbReference type="GO" id="GO:0005975">
    <property type="term" value="P:carbohydrate metabolic process"/>
    <property type="evidence" value="ECO:0007669"/>
    <property type="project" value="InterPro"/>
</dbReference>
<proteinExistence type="predicted"/>
<dbReference type="GO" id="GO:0006098">
    <property type="term" value="P:pentose-phosphate shunt"/>
    <property type="evidence" value="ECO:0007669"/>
    <property type="project" value="UniProtKB-KW"/>
</dbReference>
<protein>
    <recommendedName>
        <fullName evidence="4">Transaldolase</fullName>
        <ecNumber evidence="4">2.2.1.2</ecNumber>
    </recommendedName>
</protein>
<evidence type="ECO:0000256" key="3">
    <source>
        <dbReference type="ARBA" id="ARBA00023270"/>
    </source>
</evidence>
<dbReference type="InterPro" id="IPR001585">
    <property type="entry name" value="TAL/FSA"/>
</dbReference>
<dbReference type="Gene3D" id="3.20.20.70">
    <property type="entry name" value="Aldolase class I"/>
    <property type="match status" value="1"/>
</dbReference>